<evidence type="ECO:0000313" key="1">
    <source>
        <dbReference type="EMBL" id="ASU81539.1"/>
    </source>
</evidence>
<dbReference type="EMBL" id="CP022753">
    <property type="protein sequence ID" value="ASU81539.1"/>
    <property type="molecule type" value="Genomic_DNA"/>
</dbReference>
<dbReference type="RefSeq" id="WP_017619538.1">
    <property type="nucleotide sequence ID" value="NZ_ANBG01000245.1"/>
</dbReference>
<protein>
    <submittedName>
        <fullName evidence="1">Uncharacterized protein</fullName>
    </submittedName>
</protein>
<reference evidence="1 2" key="1">
    <citation type="submission" date="2017-08" db="EMBL/GenBank/DDBJ databases">
        <title>The complete genome sequence of Nocardiopsis gilva YIM 90087.</title>
        <authorList>
            <person name="Yin M."/>
            <person name="Tang S."/>
        </authorList>
    </citation>
    <scope>NUCLEOTIDE SEQUENCE [LARGE SCALE GENOMIC DNA]</scope>
    <source>
        <strain evidence="1 2">YIM 90087</strain>
    </source>
</reference>
<evidence type="ECO:0000313" key="2">
    <source>
        <dbReference type="Proteomes" id="UP000215005"/>
    </source>
</evidence>
<accession>A0A223S0J1</accession>
<name>A0A223S0J1_9ACTN</name>
<gene>
    <name evidence="1" type="ORF">CDO52_00910</name>
</gene>
<sequence>MDRRHLSAEEREEYDALLHDAGYDEHGQRRPSAEIGERMHELLTDAIRAGRNWARYVVVDDARSGHLKRFKRWDKSRHVVEINHEQVLVPRAAVMGVKRKNAETGAVYHQQALFAEMAWDELVDVMEAAQSRIAAAQITVGTCAKLLALKVRCPDSTGPADACTRLRLDMDAYLRADETAA</sequence>
<proteinExistence type="predicted"/>
<dbReference type="KEGG" id="ngv:CDO52_00910"/>
<dbReference type="Proteomes" id="UP000215005">
    <property type="component" value="Chromosome"/>
</dbReference>
<dbReference type="AlphaFoldDB" id="A0A223S0J1"/>
<organism evidence="1 2">
    <name type="scientific">Nocardiopsis gilva YIM 90087</name>
    <dbReference type="NCBI Taxonomy" id="1235441"/>
    <lineage>
        <taxon>Bacteria</taxon>
        <taxon>Bacillati</taxon>
        <taxon>Actinomycetota</taxon>
        <taxon>Actinomycetes</taxon>
        <taxon>Streptosporangiales</taxon>
        <taxon>Nocardiopsidaceae</taxon>
        <taxon>Nocardiopsis</taxon>
    </lineage>
</organism>
<keyword evidence="2" id="KW-1185">Reference proteome</keyword>